<evidence type="ECO:0000313" key="6">
    <source>
        <dbReference type="Ensembl" id="ENSSGRP00000054841.1"/>
    </source>
</evidence>
<feature type="domain" description="ZP" evidence="5">
    <location>
        <begin position="587"/>
        <end position="806"/>
    </location>
</feature>
<keyword evidence="7" id="KW-1185">Reference proteome</keyword>
<reference evidence="6" key="1">
    <citation type="submission" date="2025-08" db="UniProtKB">
        <authorList>
            <consortium name="Ensembl"/>
        </authorList>
    </citation>
    <scope>IDENTIFICATION</scope>
</reference>
<dbReference type="Pfam" id="PF00100">
    <property type="entry name" value="Zona_pellucida"/>
    <property type="match status" value="1"/>
</dbReference>
<dbReference type="PANTHER" id="PTHR14002:SF50">
    <property type="entry name" value="ALPHA-TECTORIN-LIKE-RELATED"/>
    <property type="match status" value="1"/>
</dbReference>
<evidence type="ECO:0000256" key="2">
    <source>
        <dbReference type="ARBA" id="ARBA00022729"/>
    </source>
</evidence>
<evidence type="ECO:0000256" key="4">
    <source>
        <dbReference type="SAM" id="Phobius"/>
    </source>
</evidence>
<keyword evidence="4" id="KW-0472">Membrane</keyword>
<dbReference type="InParanoid" id="A0A672NUD5"/>
<keyword evidence="3" id="KW-1015">Disulfide bond</keyword>
<evidence type="ECO:0000256" key="1">
    <source>
        <dbReference type="ARBA" id="ARBA00022536"/>
    </source>
</evidence>
<keyword evidence="4" id="KW-1133">Transmembrane helix</keyword>
<protein>
    <submittedName>
        <fullName evidence="6">Si:dkey-239b22.2</fullName>
    </submittedName>
</protein>
<dbReference type="InterPro" id="IPR042235">
    <property type="entry name" value="ZP-C_dom"/>
</dbReference>
<dbReference type="AlphaFoldDB" id="A0A672NUD5"/>
<keyword evidence="1" id="KW-0245">EGF-like domain</keyword>
<keyword evidence="2" id="KW-0732">Signal</keyword>
<evidence type="ECO:0000313" key="7">
    <source>
        <dbReference type="Proteomes" id="UP000472262"/>
    </source>
</evidence>
<dbReference type="SMART" id="SM00241">
    <property type="entry name" value="ZP"/>
    <property type="match status" value="1"/>
</dbReference>
<proteinExistence type="predicted"/>
<dbReference type="InterPro" id="IPR055355">
    <property type="entry name" value="ZP-C"/>
</dbReference>
<dbReference type="InterPro" id="IPR057774">
    <property type="entry name" value="D8C_UMOD/GP2/OIT3-like"/>
</dbReference>
<dbReference type="Pfam" id="PF23283">
    <property type="entry name" value="D8C_UMOD"/>
    <property type="match status" value="4"/>
</dbReference>
<dbReference type="PROSITE" id="PS51034">
    <property type="entry name" value="ZP_2"/>
    <property type="match status" value="1"/>
</dbReference>
<name>A0A672NUD5_SINGR</name>
<sequence length="827" mass="94718">KVKTTDKKLLYLTGERIEGQTSEATTSSTDPCSTYTVLDNSWRDVHYEPNGDHDDSLIEWDGWYRLYLNGESAQLSEWCVSNTNCGGHTALYLSGSHPQLDDGVVTREVLGYHPRGECDNYRSTPIQLKAFAFNSLTNDPCFNYQSLDRPWRATNESGTFICEEYFSWSGWYRLFYNGMDIRMPESCVNLYSCNGFYSLWLNGPHPKIEDGVVMQAAVNLSVYPSGSKPVQAITVYEFVNQSWCSSYCIGTVYPPFFPLNNLWIISLFFNILDDQKKSPNDFFIHHNTIYGYDDINVEWDGWYRLQWCFRGYSSLWLGGPHPQLEDGVVVTCEVYGSDYEECNYYRSNPIQVKACPGNYYVYELIRPHRMIPAPAYCAGAVNFLHIVQYFRNCMCFCHFLIFLLFYFSFSLSFYPPSFDPCYSYNSRDEPWRANTIPVTNFSNARCDYDVNWNGWYRLFYNGQSVQMPDSCVSSCMCGTNSPLWLNGPHPQLEDGVVTRQVCASTWNDCCGYKSPPIRVKACPGNYYVYEFVRPLYCSAYCAVFVISPVVLFCEGDPCHELNCTENEWCEEGNHHRPQHDSFDFIETCESSSGSMSLSRCQLFEAGFPSDILHLNDPSCRGTVWNDRVESYFDNNEHICGTNLVANGTHFIYDNFIVGEPNLVGHHISREIILKLSFSFTVHMNLPVAQGTYQVRMIPYQDAEFSHPFTGSVNAELNEHIFVEVCVDGVDSRQFASVIDTCWATPVNDPHYPLLWDLIVDMCPSPNDKVELLMFIFIANSTKIYLHCAIHLCLLTDNNCVQVSRAPTLLCASLMMILISMISVLIFF</sequence>
<reference evidence="6" key="2">
    <citation type="submission" date="2025-09" db="UniProtKB">
        <authorList>
            <consortium name="Ensembl"/>
        </authorList>
    </citation>
    <scope>IDENTIFICATION</scope>
</reference>
<dbReference type="Ensembl" id="ENSSGRT00000058579.1">
    <property type="protein sequence ID" value="ENSSGRP00000054841.1"/>
    <property type="gene ID" value="ENSSGRG00000028807.1"/>
</dbReference>
<feature type="transmembrane region" description="Helical" evidence="4">
    <location>
        <begin position="771"/>
        <end position="793"/>
    </location>
</feature>
<evidence type="ECO:0000256" key="3">
    <source>
        <dbReference type="ARBA" id="ARBA00023157"/>
    </source>
</evidence>
<dbReference type="Gene3D" id="2.60.40.3210">
    <property type="entry name" value="Zona pellucida, ZP-N domain"/>
    <property type="match status" value="1"/>
</dbReference>
<organism evidence="6 7">
    <name type="scientific">Sinocyclocheilus grahami</name>
    <name type="common">Dianchi golden-line fish</name>
    <name type="synonym">Barbus grahami</name>
    <dbReference type="NCBI Taxonomy" id="75366"/>
    <lineage>
        <taxon>Eukaryota</taxon>
        <taxon>Metazoa</taxon>
        <taxon>Chordata</taxon>
        <taxon>Craniata</taxon>
        <taxon>Vertebrata</taxon>
        <taxon>Euteleostomi</taxon>
        <taxon>Actinopterygii</taxon>
        <taxon>Neopterygii</taxon>
        <taxon>Teleostei</taxon>
        <taxon>Ostariophysi</taxon>
        <taxon>Cypriniformes</taxon>
        <taxon>Cyprinidae</taxon>
        <taxon>Cyprininae</taxon>
        <taxon>Sinocyclocheilus</taxon>
    </lineage>
</organism>
<dbReference type="PANTHER" id="PTHR14002">
    <property type="entry name" value="ENDOGLIN/TGF-BETA RECEPTOR TYPE III"/>
    <property type="match status" value="1"/>
</dbReference>
<dbReference type="Gene3D" id="2.60.40.4100">
    <property type="entry name" value="Zona pellucida, ZP-C domain"/>
    <property type="match status" value="1"/>
</dbReference>
<keyword evidence="4" id="KW-0812">Transmembrane</keyword>
<dbReference type="Proteomes" id="UP000472262">
    <property type="component" value="Unassembled WGS sequence"/>
</dbReference>
<accession>A0A672NUD5</accession>
<feature type="transmembrane region" description="Helical" evidence="4">
    <location>
        <begin position="805"/>
        <end position="826"/>
    </location>
</feature>
<feature type="transmembrane region" description="Helical" evidence="4">
    <location>
        <begin position="393"/>
        <end position="414"/>
    </location>
</feature>
<dbReference type="OMA" id="TENEWCE"/>
<dbReference type="InterPro" id="IPR001507">
    <property type="entry name" value="ZP_dom"/>
</dbReference>
<evidence type="ECO:0000259" key="5">
    <source>
        <dbReference type="PROSITE" id="PS51034"/>
    </source>
</evidence>